<feature type="compositionally biased region" description="Low complexity" evidence="1">
    <location>
        <begin position="193"/>
        <end position="239"/>
    </location>
</feature>
<accession>A0ABN2UFN4</accession>
<evidence type="ECO:0000313" key="3">
    <source>
        <dbReference type="Proteomes" id="UP001501461"/>
    </source>
</evidence>
<proteinExistence type="predicted"/>
<sequence length="248" mass="27321">MASTFTVKGNVAGDLLLYGEENIEDNIEDVRAVGTVFEDRFNTETNKYDISDPYPFTIFGRQAVNLADSISAIKDETGKFPRVNLECRARPFSQPGENQRGEEVDKTHIGLNVVEASISLMWHTAMIEDDGHANSGRSSRSSRGRSGRNSGGRRRGRNEEPEDADEEMDDQVEDDADDVQDEEEEKPRRSSRSSRSSGSRSSGSRTSRSSGSRNSRSGSSRSSRSRSGGSRSSRSSGASRRSRSSYDD</sequence>
<evidence type="ECO:0000313" key="2">
    <source>
        <dbReference type="EMBL" id="GAA2036638.1"/>
    </source>
</evidence>
<dbReference type="EMBL" id="BAAAMN010000028">
    <property type="protein sequence ID" value="GAA2036638.1"/>
    <property type="molecule type" value="Genomic_DNA"/>
</dbReference>
<feature type="compositionally biased region" description="Acidic residues" evidence="1">
    <location>
        <begin position="160"/>
        <end position="184"/>
    </location>
</feature>
<feature type="region of interest" description="Disordered" evidence="1">
    <location>
        <begin position="129"/>
        <end position="248"/>
    </location>
</feature>
<dbReference type="RefSeq" id="WP_343957468.1">
    <property type="nucleotide sequence ID" value="NZ_BAAAMN010000028.1"/>
</dbReference>
<feature type="compositionally biased region" description="Basic residues" evidence="1">
    <location>
        <begin position="140"/>
        <end position="156"/>
    </location>
</feature>
<gene>
    <name evidence="2" type="ORF">GCM10009720_16560</name>
</gene>
<organism evidence="2 3">
    <name type="scientific">Yaniella flava</name>
    <dbReference type="NCBI Taxonomy" id="287930"/>
    <lineage>
        <taxon>Bacteria</taxon>
        <taxon>Bacillati</taxon>
        <taxon>Actinomycetota</taxon>
        <taxon>Actinomycetes</taxon>
        <taxon>Micrococcales</taxon>
        <taxon>Micrococcaceae</taxon>
        <taxon>Yaniella</taxon>
    </lineage>
</organism>
<keyword evidence="3" id="KW-1185">Reference proteome</keyword>
<comment type="caution">
    <text evidence="2">The sequence shown here is derived from an EMBL/GenBank/DDBJ whole genome shotgun (WGS) entry which is preliminary data.</text>
</comment>
<reference evidence="2 3" key="1">
    <citation type="journal article" date="2019" name="Int. J. Syst. Evol. Microbiol.">
        <title>The Global Catalogue of Microorganisms (GCM) 10K type strain sequencing project: providing services to taxonomists for standard genome sequencing and annotation.</title>
        <authorList>
            <consortium name="The Broad Institute Genomics Platform"/>
            <consortium name="The Broad Institute Genome Sequencing Center for Infectious Disease"/>
            <person name="Wu L."/>
            <person name="Ma J."/>
        </authorList>
    </citation>
    <scope>NUCLEOTIDE SEQUENCE [LARGE SCALE GENOMIC DNA]</scope>
    <source>
        <strain evidence="2 3">JCM 13595</strain>
    </source>
</reference>
<name>A0ABN2UFN4_9MICC</name>
<evidence type="ECO:0008006" key="4">
    <source>
        <dbReference type="Google" id="ProtNLM"/>
    </source>
</evidence>
<dbReference type="Proteomes" id="UP001501461">
    <property type="component" value="Unassembled WGS sequence"/>
</dbReference>
<protein>
    <recommendedName>
        <fullName evidence="4">Single-stranded DNA-binding protein</fullName>
    </recommendedName>
</protein>
<evidence type="ECO:0000256" key="1">
    <source>
        <dbReference type="SAM" id="MobiDB-lite"/>
    </source>
</evidence>